<protein>
    <submittedName>
        <fullName evidence="1">Uncharacterized protein</fullName>
    </submittedName>
</protein>
<keyword evidence="2" id="KW-1185">Reference proteome</keyword>
<dbReference type="EMBL" id="JAQQWI010000018">
    <property type="protein sequence ID" value="KAK8000840.1"/>
    <property type="molecule type" value="Genomic_DNA"/>
</dbReference>
<evidence type="ECO:0000313" key="1">
    <source>
        <dbReference type="EMBL" id="KAK8000840.1"/>
    </source>
</evidence>
<name>A0ABR1R5U7_9PEZI</name>
<organism evidence="1 2">
    <name type="scientific">Apiospora marii</name>
    <dbReference type="NCBI Taxonomy" id="335849"/>
    <lineage>
        <taxon>Eukaryota</taxon>
        <taxon>Fungi</taxon>
        <taxon>Dikarya</taxon>
        <taxon>Ascomycota</taxon>
        <taxon>Pezizomycotina</taxon>
        <taxon>Sordariomycetes</taxon>
        <taxon>Xylariomycetidae</taxon>
        <taxon>Amphisphaeriales</taxon>
        <taxon>Apiosporaceae</taxon>
        <taxon>Apiospora</taxon>
    </lineage>
</organism>
<dbReference type="Proteomes" id="UP001396898">
    <property type="component" value="Unassembled WGS sequence"/>
</dbReference>
<reference evidence="1 2" key="1">
    <citation type="submission" date="2023-01" db="EMBL/GenBank/DDBJ databases">
        <title>Analysis of 21 Apiospora genomes using comparative genomics revels a genus with tremendous synthesis potential of carbohydrate active enzymes and secondary metabolites.</title>
        <authorList>
            <person name="Sorensen T."/>
        </authorList>
    </citation>
    <scope>NUCLEOTIDE SEQUENCE [LARGE SCALE GENOMIC DNA]</scope>
    <source>
        <strain evidence="1 2">CBS 20057</strain>
    </source>
</reference>
<accession>A0ABR1R5U7</accession>
<sequence>MEPLAALGTAAAVVLFVDFGTAIIRESPAGRGDGKSLTHSDFVIAVKDLISLSQSLKNKSPTVLLRKHEAVSDILSASSELLRNCSAVAEELTQVLESLRPSRMPKPSRRANFHATPRTVWNADRIRDLLLLKLLSKGN</sequence>
<comment type="caution">
    <text evidence="1">The sequence shown here is derived from an EMBL/GenBank/DDBJ whole genome shotgun (WGS) entry which is preliminary data.</text>
</comment>
<evidence type="ECO:0000313" key="2">
    <source>
        <dbReference type="Proteomes" id="UP001396898"/>
    </source>
</evidence>
<gene>
    <name evidence="1" type="ORF">PG991_013062</name>
</gene>
<proteinExistence type="predicted"/>